<keyword evidence="1" id="KW-0812">Transmembrane</keyword>
<evidence type="ECO:0000313" key="3">
    <source>
        <dbReference type="Proteomes" id="UP000034711"/>
    </source>
</evidence>
<keyword evidence="1" id="KW-0472">Membrane</keyword>
<name>A0A0G1ZUW7_9BACT</name>
<sequence length="166" mass="19206">MFLSGLLTPAALIFATGMLIIILIFNLYSRQIFEYLSMMKNPFNGKSQDSAKDIYSFLSVAAERVSKLESRLMSENSEHLFNELALLMRATTARVLGVPSSFTLEYLEKHIRAINLDPRARAEMLIFHRDLLLLREIHLTKRDVSVLMLRSKRLLRIFSILMRVTR</sequence>
<dbReference type="AlphaFoldDB" id="A0A0G1ZUW7"/>
<accession>A0A0G1ZUW7</accession>
<keyword evidence="1" id="KW-1133">Transmembrane helix</keyword>
<evidence type="ECO:0000256" key="1">
    <source>
        <dbReference type="SAM" id="Phobius"/>
    </source>
</evidence>
<reference evidence="2 3" key="1">
    <citation type="journal article" date="2015" name="Nature">
        <title>rRNA introns, odd ribosomes, and small enigmatic genomes across a large radiation of phyla.</title>
        <authorList>
            <person name="Brown C.T."/>
            <person name="Hug L.A."/>
            <person name="Thomas B.C."/>
            <person name="Sharon I."/>
            <person name="Castelle C.J."/>
            <person name="Singh A."/>
            <person name="Wilkins M.J."/>
            <person name="Williams K.H."/>
            <person name="Banfield J.F."/>
        </authorList>
    </citation>
    <scope>NUCLEOTIDE SEQUENCE [LARGE SCALE GENOMIC DNA]</scope>
</reference>
<gene>
    <name evidence="2" type="ORF">UY77_C0035G0002</name>
</gene>
<evidence type="ECO:0000313" key="2">
    <source>
        <dbReference type="EMBL" id="KKW32107.1"/>
    </source>
</evidence>
<protein>
    <submittedName>
        <fullName evidence="2">Uncharacterized protein</fullName>
    </submittedName>
</protein>
<organism evidence="2 3">
    <name type="scientific">Candidatus Uhrbacteria bacterium GW2011_GWA2_53_10</name>
    <dbReference type="NCBI Taxonomy" id="1618980"/>
    <lineage>
        <taxon>Bacteria</taxon>
        <taxon>Candidatus Uhriibacteriota</taxon>
    </lineage>
</organism>
<comment type="caution">
    <text evidence="2">The sequence shown here is derived from an EMBL/GenBank/DDBJ whole genome shotgun (WGS) entry which is preliminary data.</text>
</comment>
<dbReference type="EMBL" id="LCRI01000035">
    <property type="protein sequence ID" value="KKW32107.1"/>
    <property type="molecule type" value="Genomic_DNA"/>
</dbReference>
<dbReference type="Proteomes" id="UP000034711">
    <property type="component" value="Unassembled WGS sequence"/>
</dbReference>
<proteinExistence type="predicted"/>
<feature type="transmembrane region" description="Helical" evidence="1">
    <location>
        <begin position="6"/>
        <end position="28"/>
    </location>
</feature>